<name>A0A6P1NGC4_9PROT</name>
<dbReference type="InterPro" id="IPR051908">
    <property type="entry name" value="Ribosomal_N-acetyltransferase"/>
</dbReference>
<dbReference type="Proteomes" id="UP000463975">
    <property type="component" value="Chromosome"/>
</dbReference>
<dbReference type="KEGG" id="bomb:GT348_04235"/>
<proteinExistence type="predicted"/>
<dbReference type="Gene3D" id="3.40.630.30">
    <property type="match status" value="1"/>
</dbReference>
<dbReference type="PANTHER" id="PTHR43441:SF2">
    <property type="entry name" value="FAMILY ACETYLTRANSFERASE, PUTATIVE (AFU_ORTHOLOGUE AFUA_7G00850)-RELATED"/>
    <property type="match status" value="1"/>
</dbReference>
<keyword evidence="2" id="KW-0808">Transferase</keyword>
<dbReference type="PROSITE" id="PS51186">
    <property type="entry name" value="GNAT"/>
    <property type="match status" value="1"/>
</dbReference>
<dbReference type="InterPro" id="IPR016181">
    <property type="entry name" value="Acyl_CoA_acyltransferase"/>
</dbReference>
<dbReference type="EMBL" id="CP047652">
    <property type="protein sequence ID" value="QHI95580.1"/>
    <property type="molecule type" value="Genomic_DNA"/>
</dbReference>
<gene>
    <name evidence="2" type="ORF">GT348_04235</name>
</gene>
<keyword evidence="3" id="KW-1185">Reference proteome</keyword>
<dbReference type="AlphaFoldDB" id="A0A6P1NGC4"/>
<dbReference type="Pfam" id="PF13302">
    <property type="entry name" value="Acetyltransf_3"/>
    <property type="match status" value="1"/>
</dbReference>
<dbReference type="PANTHER" id="PTHR43441">
    <property type="entry name" value="RIBOSOMAL-PROTEIN-SERINE ACETYLTRANSFERASE"/>
    <property type="match status" value="1"/>
</dbReference>
<reference evidence="2 3" key="1">
    <citation type="submission" date="2020-01" db="EMBL/GenBank/DDBJ databases">
        <title>Genome sequencing of strain KACC 21507.</title>
        <authorList>
            <person name="Heo J."/>
            <person name="Kim S.-J."/>
            <person name="Kim J.-S."/>
            <person name="Hong S.-B."/>
            <person name="Kwon S.-W."/>
        </authorList>
    </citation>
    <scope>NUCLEOTIDE SEQUENCE [LARGE SCALE GENOMIC DNA]</scope>
    <source>
        <strain evidence="2 3">KACC 21507</strain>
    </source>
</reference>
<dbReference type="SUPFAM" id="SSF55729">
    <property type="entry name" value="Acyl-CoA N-acyltransferases (Nat)"/>
    <property type="match status" value="1"/>
</dbReference>
<feature type="domain" description="N-acetyltransferase" evidence="1">
    <location>
        <begin position="48"/>
        <end position="193"/>
    </location>
</feature>
<dbReference type="InterPro" id="IPR000182">
    <property type="entry name" value="GNAT_dom"/>
</dbReference>
<dbReference type="FunFam" id="3.40.630.30:FF:000047">
    <property type="entry name" value="Acetyltransferase, GNAT family"/>
    <property type="match status" value="1"/>
</dbReference>
<sequence>MTTHFNEFNQPIGAALPKWKGAKYPDRRSLIGNYSILEPLIAQKHASELFNAYQEAEDQRDWTYLPYGPFPDLESYVSFVRQNEHLKDAIHYAVIDAETKKPVGTVALMRIDPANGVVEIGSVTYSRKMQRTRISTEVMALLSHYVFKELGYRRLEWKCNSFNAPSRAAALRFGFSFEGIFRQALVTKGCNRDTAWFSMLDSEYPEISKAYNNWLDPSNFDDNGQQKTPLARVKP</sequence>
<evidence type="ECO:0000313" key="2">
    <source>
        <dbReference type="EMBL" id="QHI95580.1"/>
    </source>
</evidence>
<organism evidence="2 3">
    <name type="scientific">Aristophania vespae</name>
    <dbReference type="NCBI Taxonomy" id="2697033"/>
    <lineage>
        <taxon>Bacteria</taxon>
        <taxon>Pseudomonadati</taxon>
        <taxon>Pseudomonadota</taxon>
        <taxon>Alphaproteobacteria</taxon>
        <taxon>Acetobacterales</taxon>
        <taxon>Acetobacteraceae</taxon>
        <taxon>Aristophania</taxon>
    </lineage>
</organism>
<dbReference type="GO" id="GO:0008999">
    <property type="term" value="F:protein-N-terminal-alanine acetyltransferase activity"/>
    <property type="evidence" value="ECO:0007669"/>
    <property type="project" value="TreeGrafter"/>
</dbReference>
<protein>
    <submittedName>
        <fullName evidence="2">GNAT family N-acetyltransferase</fullName>
    </submittedName>
</protein>
<evidence type="ECO:0000259" key="1">
    <source>
        <dbReference type="PROSITE" id="PS51186"/>
    </source>
</evidence>
<accession>A0A6P1NGC4</accession>
<dbReference type="GO" id="GO:1990189">
    <property type="term" value="F:protein N-terminal-serine acetyltransferase activity"/>
    <property type="evidence" value="ECO:0007669"/>
    <property type="project" value="TreeGrafter"/>
</dbReference>
<dbReference type="RefSeq" id="WP_160618656.1">
    <property type="nucleotide sequence ID" value="NZ_CP047652.1"/>
</dbReference>
<evidence type="ECO:0000313" key="3">
    <source>
        <dbReference type="Proteomes" id="UP000463975"/>
    </source>
</evidence>